<feature type="compositionally biased region" description="Polar residues" evidence="1">
    <location>
        <begin position="828"/>
        <end position="841"/>
    </location>
</feature>
<feature type="region of interest" description="Disordered" evidence="1">
    <location>
        <begin position="267"/>
        <end position="637"/>
    </location>
</feature>
<sequence>MAYGASAEKSAHLPLYSRELTVHANFTFATPSMAPVQYAHVTPTSTHAGRPVMASGAPTEHWRWNGAGGAQCSITCGHEGLTMTYNTHPAHLHTQHAVPCPVCSPLAVPPNTASIPAYTTSTTSPAYTSTTSPAYTRSLMDLRPQEQPAARSLTFSGSLDRATQRPAHQRPYGRRCKSTAHIVLQNNEGQERPHEFHSTVREECEARGRAQHRHRPQQPEGGVAVTTEPTLLAPCCPCHHCSALYSLVSSLAHERTCHACAHHPCPTQRSQEPCVYPQRPPEDEMRTQPPPKSPTVRTFNSHRCYEDDALRRQERGQAPCRRSRTPSPRMLVRGRASPPASADRRGDGAEDRHPHTHAPRSVPRMGAAAAAAAAHTAVQGEGVRSGQRTTTRDHGPRVRQRRSRPRTIHIDVYCSSSSDDDSSSPSSSVSEDTLDSGPRRPHAVVALGSKQRKKTELDLSRQHYRPLEEKASSFVYSRGRERQPHTTHRPTFITDDVLPLCSSPPTAKEDKEDLGDGAPDSSTFIPETLPHSTATPPAATHQSPIPMPAPPPRPATLAVPVSPLPQPPESSGLRPHSRHSSLSYLSSPMDVDPWEGEPELPESALSWRGSEFETSTPRFTSDLDLPSPRPTSELSLSSLHEAFCEGEAEAVEPCGDASMQESPKLWRSPQLERQRYLQKGQEDRYREALKRRMQQEAHSSHTDTPTNVVELAKLPAFKDFSTDDLKVISKSLERRESLKSSEKEESFILPEHKESFGPVEKKDSNRLLEWMQQYKAQESQESAISRESKDSGSPRYSESCKSLEGTDSLGSVGSKDSFGTVTRKKSLQFASGSAEADSSTGIPKRDSLKSVEMKDVLGFLERKESTKYIERREAGRSLERREPGRSLERREPGRPLEKRDSFKFQDKREYYRSLEKRDSGRACERKEYIRSLYRGETGRLLERKESSKSLDGQESFHPIERRDSGRLERSESGRPLRRSGSERYSEKKSVYQFQEGKTRAESFGSGDRTQKRLAREEAVMPIETIGSSQESEGSGRSADVKRSASFLEDFLEREESSRSGSVEWQDVVSTVRRRLSACASSAPTSEALKSPVSEGPSALSSAEERLLPQVLHREAISPLPQRRFGRRRESFHAEDERETTTVVGGRLINVGYFRHLPRFPFSQTVPVPASRYMEARTTCVPEQRKFVRPQLFGEMTLSYPKRRGIHFGPPRNPQCSCENCRSWADTSSGWQIEGSRLRAWSLTDLGSETSESSRLVLPQHPSSFPGDTSLTRTNSNVSDTTTLSSRVGSTEAGGEQS</sequence>
<feature type="compositionally biased region" description="Pro residues" evidence="1">
    <location>
        <begin position="545"/>
        <end position="554"/>
    </location>
</feature>
<feature type="region of interest" description="Disordered" evidence="1">
    <location>
        <begin position="1079"/>
        <end position="1101"/>
    </location>
</feature>
<feature type="compositionally biased region" description="Low complexity" evidence="1">
    <location>
        <begin position="1023"/>
        <end position="1037"/>
    </location>
</feature>
<evidence type="ECO:0000313" key="3">
    <source>
        <dbReference type="Proteomes" id="UP001445076"/>
    </source>
</evidence>
<dbReference type="Proteomes" id="UP001445076">
    <property type="component" value="Unassembled WGS sequence"/>
</dbReference>
<evidence type="ECO:0000256" key="1">
    <source>
        <dbReference type="SAM" id="MobiDB-lite"/>
    </source>
</evidence>
<name>A0AAW0W359_CHEQU</name>
<feature type="compositionally biased region" description="Polar residues" evidence="1">
    <location>
        <begin position="774"/>
        <end position="783"/>
    </location>
</feature>
<feature type="region of interest" description="Disordered" evidence="1">
    <location>
        <begin position="732"/>
        <end position="760"/>
    </location>
</feature>
<evidence type="ECO:0000313" key="2">
    <source>
        <dbReference type="EMBL" id="KAK8723893.1"/>
    </source>
</evidence>
<feature type="compositionally biased region" description="Basic and acidic residues" evidence="1">
    <location>
        <begin position="1008"/>
        <end position="1018"/>
    </location>
</feature>
<organism evidence="2 3">
    <name type="scientific">Cherax quadricarinatus</name>
    <name type="common">Australian red claw crayfish</name>
    <dbReference type="NCBI Taxonomy" id="27406"/>
    <lineage>
        <taxon>Eukaryota</taxon>
        <taxon>Metazoa</taxon>
        <taxon>Ecdysozoa</taxon>
        <taxon>Arthropoda</taxon>
        <taxon>Crustacea</taxon>
        <taxon>Multicrustacea</taxon>
        <taxon>Malacostraca</taxon>
        <taxon>Eumalacostraca</taxon>
        <taxon>Eucarida</taxon>
        <taxon>Decapoda</taxon>
        <taxon>Pleocyemata</taxon>
        <taxon>Astacidea</taxon>
        <taxon>Parastacoidea</taxon>
        <taxon>Parastacidae</taxon>
        <taxon>Cherax</taxon>
    </lineage>
</organism>
<feature type="compositionally biased region" description="Low complexity" evidence="1">
    <location>
        <begin position="570"/>
        <end position="588"/>
    </location>
</feature>
<gene>
    <name evidence="2" type="ORF">OTU49_011590</name>
</gene>
<keyword evidence="3" id="KW-1185">Reference proteome</keyword>
<feature type="region of interest" description="Disordered" evidence="1">
    <location>
        <begin position="772"/>
        <end position="848"/>
    </location>
</feature>
<comment type="caution">
    <text evidence="2">The sequence shown here is derived from an EMBL/GenBank/DDBJ whole genome shotgun (WGS) entry which is preliminary data.</text>
</comment>
<feature type="compositionally biased region" description="Basic and acidic residues" evidence="1">
    <location>
        <begin position="303"/>
        <end position="315"/>
    </location>
</feature>
<proteinExistence type="predicted"/>
<reference evidence="2 3" key="1">
    <citation type="journal article" date="2024" name="BMC Genomics">
        <title>Genome assembly of redclaw crayfish (Cherax quadricarinatus) provides insights into its immune adaptation and hypoxia tolerance.</title>
        <authorList>
            <person name="Liu Z."/>
            <person name="Zheng J."/>
            <person name="Li H."/>
            <person name="Fang K."/>
            <person name="Wang S."/>
            <person name="He J."/>
            <person name="Zhou D."/>
            <person name="Weng S."/>
            <person name="Chi M."/>
            <person name="Gu Z."/>
            <person name="He J."/>
            <person name="Li F."/>
            <person name="Wang M."/>
        </authorList>
    </citation>
    <scope>NUCLEOTIDE SEQUENCE [LARGE SCALE GENOMIC DNA]</scope>
    <source>
        <strain evidence="2">ZL_2023a</strain>
    </source>
</reference>
<feature type="compositionally biased region" description="Polar residues" evidence="1">
    <location>
        <begin position="1260"/>
        <end position="1288"/>
    </location>
</feature>
<accession>A0AAW0W359</accession>
<protein>
    <submittedName>
        <fullName evidence="2">Uncharacterized protein</fullName>
    </submittedName>
</protein>
<dbReference type="EMBL" id="JARKIK010000088">
    <property type="protein sequence ID" value="KAK8723895.1"/>
    <property type="molecule type" value="Genomic_DNA"/>
</dbReference>
<feature type="region of interest" description="Disordered" evidence="1">
    <location>
        <begin position="1250"/>
        <end position="1297"/>
    </location>
</feature>
<feature type="region of interest" description="Disordered" evidence="1">
    <location>
        <begin position="873"/>
        <end position="902"/>
    </location>
</feature>
<reference evidence="2" key="2">
    <citation type="submission" date="2024-01" db="EMBL/GenBank/DDBJ databases">
        <authorList>
            <person name="He J."/>
            <person name="Wang M."/>
            <person name="Zheng J."/>
            <person name="Liu Z."/>
        </authorList>
    </citation>
    <scope>NUCLEOTIDE SEQUENCE</scope>
    <source>
        <strain evidence="2">ZL_2023a</strain>
        <tissue evidence="2">Muscle</tissue>
    </source>
</reference>
<feature type="compositionally biased region" description="Basic residues" evidence="1">
    <location>
        <begin position="397"/>
        <end position="407"/>
    </location>
</feature>
<feature type="compositionally biased region" description="Polar residues" evidence="1">
    <location>
        <begin position="520"/>
        <end position="543"/>
    </location>
</feature>
<feature type="compositionally biased region" description="Basic and acidic residues" evidence="1">
    <location>
        <begin position="454"/>
        <end position="471"/>
    </location>
</feature>
<feature type="region of interest" description="Disordered" evidence="1">
    <location>
        <begin position="942"/>
        <end position="1040"/>
    </location>
</feature>
<dbReference type="EMBL" id="JARKIK010000088">
    <property type="protein sequence ID" value="KAK8723890.1"/>
    <property type="molecule type" value="Genomic_DNA"/>
</dbReference>
<feature type="compositionally biased region" description="Basic and acidic residues" evidence="1">
    <location>
        <begin position="957"/>
        <end position="989"/>
    </location>
</feature>
<feature type="compositionally biased region" description="Basic and acidic residues" evidence="1">
    <location>
        <begin position="342"/>
        <end position="353"/>
    </location>
</feature>
<dbReference type="EMBL" id="JARKIK010000088">
    <property type="protein sequence ID" value="KAK8723893.1"/>
    <property type="molecule type" value="Genomic_DNA"/>
</dbReference>